<organism evidence="2 3">
    <name type="scientific">Thiospirillum jenense</name>
    <dbReference type="NCBI Taxonomy" id="1653858"/>
    <lineage>
        <taxon>Bacteria</taxon>
        <taxon>Pseudomonadati</taxon>
        <taxon>Pseudomonadota</taxon>
        <taxon>Gammaproteobacteria</taxon>
        <taxon>Chromatiales</taxon>
        <taxon>Chromatiaceae</taxon>
        <taxon>Thiospirillum</taxon>
    </lineage>
</organism>
<proteinExistence type="predicted"/>
<evidence type="ECO:0008006" key="4">
    <source>
        <dbReference type="Google" id="ProtNLM"/>
    </source>
</evidence>
<evidence type="ECO:0000313" key="2">
    <source>
        <dbReference type="EMBL" id="MBB1125646.1"/>
    </source>
</evidence>
<gene>
    <name evidence="2" type="ORF">HUK38_05280</name>
</gene>
<evidence type="ECO:0000256" key="1">
    <source>
        <dbReference type="SAM" id="Phobius"/>
    </source>
</evidence>
<evidence type="ECO:0000313" key="3">
    <source>
        <dbReference type="Proteomes" id="UP000548632"/>
    </source>
</evidence>
<keyword evidence="1" id="KW-1133">Transmembrane helix</keyword>
<keyword evidence="3" id="KW-1185">Reference proteome</keyword>
<keyword evidence="1" id="KW-0472">Membrane</keyword>
<feature type="transmembrane region" description="Helical" evidence="1">
    <location>
        <begin position="21"/>
        <end position="39"/>
    </location>
</feature>
<feature type="transmembrane region" description="Helical" evidence="1">
    <location>
        <begin position="51"/>
        <end position="70"/>
    </location>
</feature>
<keyword evidence="1" id="KW-0812">Transmembrane</keyword>
<accession>A0A839HE34</accession>
<reference evidence="2 3" key="1">
    <citation type="journal article" date="2020" name="Arch. Microbiol.">
        <title>The genome sequence of the giant phototrophic gammaproteobacterium Thiospirillum jenense gives insight into its physiological properties and phylogenetic relationships.</title>
        <authorList>
            <person name="Imhoff J.F."/>
            <person name="Meyer T.E."/>
            <person name="Kyndt J.A."/>
        </authorList>
    </citation>
    <scope>NUCLEOTIDE SEQUENCE [LARGE SCALE GENOMIC DNA]</scope>
    <source>
        <strain evidence="2 3">DSM 216</strain>
    </source>
</reference>
<dbReference type="Proteomes" id="UP000548632">
    <property type="component" value="Unassembled WGS sequence"/>
</dbReference>
<dbReference type="EMBL" id="JABVCQ010000008">
    <property type="protein sequence ID" value="MBB1125646.1"/>
    <property type="molecule type" value="Genomic_DNA"/>
</dbReference>
<feature type="transmembrane region" description="Helical" evidence="1">
    <location>
        <begin position="90"/>
        <end position="109"/>
    </location>
</feature>
<dbReference type="Gene3D" id="1.20.120.20">
    <property type="entry name" value="Apolipoprotein"/>
    <property type="match status" value="2"/>
</dbReference>
<dbReference type="RefSeq" id="WP_182583193.1">
    <property type="nucleotide sequence ID" value="NZ_JABVCQ010000008.1"/>
</dbReference>
<sequence length="713" mass="78211">MFAAFIQSSLAQVEATFLTEVFFWAIVMVLILSIIFAVLSRGWSFVNHAPTLLTSLGILGTFVGITAGLMNFDPANIDASIPLLLDGMKTAFLTSLAGMTAGIAFKAFLATPIAAPRQLQATAETSAADILQALLQQQQEIKTLRRAIAGDEDSSLVGQIKMLRLDQQEQQNKVVAAIGELRKTLAGTEETSLIGQVRLLRADEQDRYRQQQLDAQVFSNKLWQSLEAFAEMLSKSATEQMMNALKEVIADFNKNLTEQFGDNFKALDASVQKLVDWQAHYKEQLAEMIRQYAAGVSAIAATEASVKVIADSSSHIPDAMKQLKSLLLINLHQLQQLGNHLKAFSEMRDKAVAAVPEIREQIDLTVRTITACVQTANEHYTTLLDKSDAYIKAHDDKTTALLTAFTETTHQGIDLVRTELEAGADEVRQGLALGANQVQTAITESADGLNNTVQQTLTKTADQVTTALQTANEHYTTLLDKSDAYIKAHDDKTRKLLEQFGSTVIESIAQVKENLETGAKATHVALTGGAEALVHQVQQMDHTFSSANQLLADHQAQIRTQLEGQLKTIQQHIEMMTVTFTSEVQGISETLKSTGVQMQRDTQTVQQQVADSIQAMQKRLESALDAVFQQQATAIARAVEGLNEQMSKAVERTGEGVNKQLSAIDQAMMQEINRVMKEMANALAKITGKFTEDYSELVAKMAAVINLSNEIRR</sequence>
<dbReference type="SUPFAM" id="SSF58113">
    <property type="entry name" value="Apolipoprotein A-I"/>
    <property type="match status" value="2"/>
</dbReference>
<protein>
    <recommendedName>
        <fullName evidence="4">MotA/TolQ/ExbB proton channel domain-containing protein</fullName>
    </recommendedName>
</protein>
<dbReference type="AlphaFoldDB" id="A0A839HE34"/>
<name>A0A839HE34_9GAMM</name>
<comment type="caution">
    <text evidence="2">The sequence shown here is derived from an EMBL/GenBank/DDBJ whole genome shotgun (WGS) entry which is preliminary data.</text>
</comment>